<feature type="non-terminal residue" evidence="1">
    <location>
        <position position="1"/>
    </location>
</feature>
<comment type="caution">
    <text evidence="1">The sequence shown here is derived from an EMBL/GenBank/DDBJ whole genome shotgun (WGS) entry which is preliminary data.</text>
</comment>
<keyword evidence="2" id="KW-1185">Reference proteome</keyword>
<gene>
    <name evidence="1" type="ORF">GGX14DRAFT_667806</name>
</gene>
<dbReference type="Proteomes" id="UP001219525">
    <property type="component" value="Unassembled WGS sequence"/>
</dbReference>
<evidence type="ECO:0000313" key="2">
    <source>
        <dbReference type="Proteomes" id="UP001219525"/>
    </source>
</evidence>
<evidence type="ECO:0000313" key="1">
    <source>
        <dbReference type="EMBL" id="KAJ7197663.1"/>
    </source>
</evidence>
<dbReference type="EMBL" id="JARJCW010000077">
    <property type="protein sequence ID" value="KAJ7197663.1"/>
    <property type="molecule type" value="Genomic_DNA"/>
</dbReference>
<dbReference type="AlphaFoldDB" id="A0AAD6UYT4"/>
<accession>A0AAD6UYT4</accession>
<reference evidence="1" key="1">
    <citation type="submission" date="2023-03" db="EMBL/GenBank/DDBJ databases">
        <title>Massive genome expansion in bonnet fungi (Mycena s.s.) driven by repeated elements and novel gene families across ecological guilds.</title>
        <authorList>
            <consortium name="Lawrence Berkeley National Laboratory"/>
            <person name="Harder C.B."/>
            <person name="Miyauchi S."/>
            <person name="Viragh M."/>
            <person name="Kuo A."/>
            <person name="Thoen E."/>
            <person name="Andreopoulos B."/>
            <person name="Lu D."/>
            <person name="Skrede I."/>
            <person name="Drula E."/>
            <person name="Henrissat B."/>
            <person name="Morin E."/>
            <person name="Kohler A."/>
            <person name="Barry K."/>
            <person name="LaButti K."/>
            <person name="Morin E."/>
            <person name="Salamov A."/>
            <person name="Lipzen A."/>
            <person name="Mereny Z."/>
            <person name="Hegedus B."/>
            <person name="Baldrian P."/>
            <person name="Stursova M."/>
            <person name="Weitz H."/>
            <person name="Taylor A."/>
            <person name="Grigoriev I.V."/>
            <person name="Nagy L.G."/>
            <person name="Martin F."/>
            <person name="Kauserud H."/>
        </authorList>
    </citation>
    <scope>NUCLEOTIDE SEQUENCE</scope>
    <source>
        <strain evidence="1">9144</strain>
    </source>
</reference>
<feature type="non-terminal residue" evidence="1">
    <location>
        <position position="184"/>
    </location>
</feature>
<sequence length="184" mass="20676">LGCRPAAYNGTQVDYRAYVERRDDFLRSSRGCIALFHGGIVARIGRMVIENCEDKACVMPSEDDLDVGVRLVDMDGEASLWQEALTPQEIDLICGVYKVGTGQQNSSQAKYLSWWPQPGSFFASALHTGWWNDNCENWFQKRLEELHNGTARLHTNSEWKSDIRFNGVAGKAVKKNSVIAGEFL</sequence>
<protein>
    <submittedName>
        <fullName evidence="1">Uncharacterized protein</fullName>
    </submittedName>
</protein>
<proteinExistence type="predicted"/>
<name>A0AAD6UYT4_9AGAR</name>
<organism evidence="1 2">
    <name type="scientific">Mycena pura</name>
    <dbReference type="NCBI Taxonomy" id="153505"/>
    <lineage>
        <taxon>Eukaryota</taxon>
        <taxon>Fungi</taxon>
        <taxon>Dikarya</taxon>
        <taxon>Basidiomycota</taxon>
        <taxon>Agaricomycotina</taxon>
        <taxon>Agaricomycetes</taxon>
        <taxon>Agaricomycetidae</taxon>
        <taxon>Agaricales</taxon>
        <taxon>Marasmiineae</taxon>
        <taxon>Mycenaceae</taxon>
        <taxon>Mycena</taxon>
    </lineage>
</organism>